<dbReference type="GO" id="GO:0005524">
    <property type="term" value="F:ATP binding"/>
    <property type="evidence" value="ECO:0007669"/>
    <property type="project" value="UniProtKB-KW"/>
</dbReference>
<evidence type="ECO:0000256" key="4">
    <source>
        <dbReference type="ARBA" id="ARBA00022730"/>
    </source>
</evidence>
<evidence type="ECO:0000256" key="1">
    <source>
        <dbReference type="ARBA" id="ARBA00004651"/>
    </source>
</evidence>
<evidence type="ECO:0000256" key="5">
    <source>
        <dbReference type="ARBA" id="ARBA00022741"/>
    </source>
</evidence>
<dbReference type="InterPro" id="IPR005747">
    <property type="entry name" value="MutS2"/>
</dbReference>
<dbReference type="GO" id="GO:0140664">
    <property type="term" value="F:ATP-dependent DNA damage sensor activity"/>
    <property type="evidence" value="ECO:0007669"/>
    <property type="project" value="InterPro"/>
</dbReference>
<dbReference type="InterPro" id="IPR046893">
    <property type="entry name" value="MSSS"/>
</dbReference>
<evidence type="ECO:0000256" key="6">
    <source>
        <dbReference type="ARBA" id="ARBA00022801"/>
    </source>
</evidence>
<evidence type="ECO:0000313" key="16">
    <source>
        <dbReference type="EMBL" id="KAF4324719.1"/>
    </source>
</evidence>
<dbReference type="FunFam" id="3.40.50.300:FF:000830">
    <property type="entry name" value="Endonuclease MutS2"/>
    <property type="match status" value="1"/>
</dbReference>
<evidence type="ECO:0000256" key="2">
    <source>
        <dbReference type="ARBA" id="ARBA00022475"/>
    </source>
</evidence>
<dbReference type="InterPro" id="IPR007140">
    <property type="entry name" value="DUF350"/>
</dbReference>
<keyword evidence="10" id="KW-0238">DNA-binding</keyword>
<sequence length="968" mass="108392">MGKKKADQLEPISELEEVKRLLQQTDEAFTFDRLKGSPSFGGIVDITASIKRAEIGGTLNPHELLGISNTTLAARRLKRQIAALHDDEKVESIFYISDQLSEQKALEDAIRICIDDNAEVSDSASVTLAQIRRELRGGESRIREKLDSMIRSSTVSKMLQDQLITIRGDRFVIPVKSEYRSYFGGIVHDQSGSGATLFIEPESIVAMNNKLRETRIREEREIEVILQKLTALVSEQAEWLLYDVDLLGSLDFIFAKARLARELKATLPRMNDRGFIKLKKGRHPLISIENVVPTDIELGNDYTSIIVTGPNTGGKTVTLKTIGLLSLMAMSGLFVPAEDGSQLCVFDAIYADIGDEQSIEQNLSTFSSHMTNIIRILKNMTTKSLVLLDELGAGTDPAEGSALAISILEHMHQTGCRMVATTHYSELKAYAYERKGVINASMEFDVNTLSPTYRLLVGVPGRSNAFAIAERLGLPGYILDYARGEVKEEDQRVEHMIASLEENRLTAEQERESAERLRQDMEKLRSRHQAELEKLEQQRDRRIEKAEEDARNIVDKARAEAEKIIADLRQLAMEEGASVKEHKLIAARKQLDEAEPEKRKKATKRTTTATKSRAIGPGDEVLVYSLNQKGHVVEMSGSKDAMVQLGIMKMKVSLNDLELQQSAPADSKPKQKPVTGVKRTRDDNVKSELDLRGTNLEEALMETDRFIDEAFLANLGQVYIIHAIMELLVFLACFELVTKYKCWHEIKKGNVAVAMATGGKIFGICNVLHFCIQAKSSVYEAMTWSIVGFVLLLIAYFLFEFLTPVFSIDKEIEADNRAVGLISMIISVSLSFVIGASIIIGDEENDEAEEDIYDMDDVVDDEQTTDLASLWGDEVELKLPELRTLTKYADEGNDLIQYEEGVEKQLDLQEEVPECPHCREFMILTGTQKTTKDTFNPVANAVSGCFQVQYNLSEDDRLRLIQNLSARK</sequence>
<evidence type="ECO:0000313" key="17">
    <source>
        <dbReference type="Proteomes" id="UP000702964"/>
    </source>
</evidence>
<feature type="domain" description="DNA mismatch repair proteins mutS family" evidence="15">
    <location>
        <begin position="384"/>
        <end position="400"/>
    </location>
</feature>
<evidence type="ECO:0000256" key="3">
    <source>
        <dbReference type="ARBA" id="ARBA00022692"/>
    </source>
</evidence>
<dbReference type="InterPro" id="IPR036187">
    <property type="entry name" value="DNA_mismatch_repair_MutS_sf"/>
</dbReference>
<evidence type="ECO:0000256" key="14">
    <source>
        <dbReference type="SAM" id="Phobius"/>
    </source>
</evidence>
<dbReference type="PROSITE" id="PS00486">
    <property type="entry name" value="DNA_MISMATCH_REPAIR_2"/>
    <property type="match status" value="1"/>
</dbReference>
<dbReference type="Pfam" id="PF20297">
    <property type="entry name" value="MSSS"/>
    <property type="match status" value="1"/>
</dbReference>
<evidence type="ECO:0000256" key="12">
    <source>
        <dbReference type="SAM" id="Coils"/>
    </source>
</evidence>
<feature type="transmembrane region" description="Helical" evidence="14">
    <location>
        <begin position="782"/>
        <end position="806"/>
    </location>
</feature>
<keyword evidence="4" id="KW-0699">rRNA-binding</keyword>
<proteinExistence type="inferred from homology"/>
<dbReference type="AlphaFoldDB" id="A0A8J4SFA4"/>
<feature type="region of interest" description="Disordered" evidence="13">
    <location>
        <begin position="591"/>
        <end position="611"/>
    </location>
</feature>
<dbReference type="Proteomes" id="UP000702964">
    <property type="component" value="Unassembled WGS sequence"/>
</dbReference>
<evidence type="ECO:0000256" key="7">
    <source>
        <dbReference type="ARBA" id="ARBA00022840"/>
    </source>
</evidence>
<dbReference type="CDD" id="cd06503">
    <property type="entry name" value="ATP-synt_Fo_b"/>
    <property type="match status" value="1"/>
</dbReference>
<dbReference type="PANTHER" id="PTHR48466:SF2">
    <property type="entry name" value="OS10G0509000 PROTEIN"/>
    <property type="match status" value="1"/>
</dbReference>
<keyword evidence="2" id="KW-1003">Cell membrane</keyword>
<dbReference type="InterPro" id="IPR036063">
    <property type="entry name" value="Smr_dom_sf"/>
</dbReference>
<feature type="region of interest" description="Disordered" evidence="13">
    <location>
        <begin position="661"/>
        <end position="682"/>
    </location>
</feature>
<dbReference type="InterPro" id="IPR027417">
    <property type="entry name" value="P-loop_NTPase"/>
</dbReference>
<reference evidence="16" key="2">
    <citation type="submission" date="2020-02" db="EMBL/GenBank/DDBJ databases">
        <authorList>
            <person name="Studholme D.J."/>
        </authorList>
    </citation>
    <scope>NUCLEOTIDE SEQUENCE</scope>
    <source>
        <strain evidence="16">00238/432</strain>
    </source>
</reference>
<keyword evidence="5" id="KW-0547">Nucleotide-binding</keyword>
<dbReference type="HAMAP" id="MF_00092">
    <property type="entry name" value="MutS2"/>
    <property type="match status" value="1"/>
</dbReference>
<dbReference type="InterPro" id="IPR007696">
    <property type="entry name" value="DNA_mismatch_repair_MutS_core"/>
</dbReference>
<dbReference type="EMBL" id="AOFI03000014">
    <property type="protein sequence ID" value="KAF4324719.1"/>
    <property type="molecule type" value="Genomic_DNA"/>
</dbReference>
<keyword evidence="7" id="KW-0067">ATP-binding</keyword>
<dbReference type="GO" id="GO:0004519">
    <property type="term" value="F:endonuclease activity"/>
    <property type="evidence" value="ECO:0007669"/>
    <property type="project" value="InterPro"/>
</dbReference>
<protein>
    <recommendedName>
        <fullName evidence="15">DNA mismatch repair proteins mutS family domain-containing protein</fullName>
    </recommendedName>
</protein>
<feature type="transmembrane region" description="Helical" evidence="14">
    <location>
        <begin position="818"/>
        <end position="840"/>
    </location>
</feature>
<dbReference type="SMART" id="SM00533">
    <property type="entry name" value="MUTSd"/>
    <property type="match status" value="1"/>
</dbReference>
<keyword evidence="3 14" id="KW-0812">Transmembrane</keyword>
<gene>
    <name evidence="16" type="ORF">G195_001947</name>
</gene>
<dbReference type="GO" id="GO:0045910">
    <property type="term" value="P:negative regulation of DNA recombination"/>
    <property type="evidence" value="ECO:0007669"/>
    <property type="project" value="InterPro"/>
</dbReference>
<comment type="subcellular location">
    <subcellularLocation>
        <location evidence="1">Cell membrane</location>
        <topology evidence="1">Multi-pass membrane protein</topology>
    </subcellularLocation>
</comment>
<evidence type="ECO:0000256" key="11">
    <source>
        <dbReference type="ARBA" id="ARBA00023136"/>
    </source>
</evidence>
<evidence type="ECO:0000256" key="9">
    <source>
        <dbReference type="ARBA" id="ARBA00022989"/>
    </source>
</evidence>
<keyword evidence="6" id="KW-0378">Hydrolase</keyword>
<organism evidence="16 17">
    <name type="scientific">Phytophthora kernoviae 00238/432</name>
    <dbReference type="NCBI Taxonomy" id="1284355"/>
    <lineage>
        <taxon>Eukaryota</taxon>
        <taxon>Sar</taxon>
        <taxon>Stramenopiles</taxon>
        <taxon>Oomycota</taxon>
        <taxon>Peronosporomycetes</taxon>
        <taxon>Peronosporales</taxon>
        <taxon>Peronosporaceae</taxon>
        <taxon>Phytophthora</taxon>
    </lineage>
</organism>
<dbReference type="Pfam" id="PF00488">
    <property type="entry name" value="MutS_V"/>
    <property type="match status" value="1"/>
</dbReference>
<dbReference type="PANTHER" id="PTHR48466">
    <property type="entry name" value="OS10G0509000 PROTEIN-RELATED"/>
    <property type="match status" value="1"/>
</dbReference>
<dbReference type="GO" id="GO:0030983">
    <property type="term" value="F:mismatched DNA binding"/>
    <property type="evidence" value="ECO:0007669"/>
    <property type="project" value="InterPro"/>
</dbReference>
<dbReference type="Pfam" id="PF03994">
    <property type="entry name" value="DUF350"/>
    <property type="match status" value="1"/>
</dbReference>
<dbReference type="Gene3D" id="3.40.50.300">
    <property type="entry name" value="P-loop containing nucleotide triphosphate hydrolases"/>
    <property type="match status" value="1"/>
</dbReference>
<dbReference type="InterPro" id="IPR000432">
    <property type="entry name" value="DNA_mismatch_repair_MutS_C"/>
</dbReference>
<keyword evidence="11 14" id="KW-0472">Membrane</keyword>
<evidence type="ECO:0000259" key="15">
    <source>
        <dbReference type="PROSITE" id="PS00486"/>
    </source>
</evidence>
<dbReference type="GO" id="GO:0016887">
    <property type="term" value="F:ATP hydrolysis activity"/>
    <property type="evidence" value="ECO:0007669"/>
    <property type="project" value="InterPro"/>
</dbReference>
<keyword evidence="9 14" id="KW-1133">Transmembrane helix</keyword>
<evidence type="ECO:0000256" key="10">
    <source>
        <dbReference type="ARBA" id="ARBA00023125"/>
    </source>
</evidence>
<feature type="coiled-coil region" evidence="12">
    <location>
        <begin position="497"/>
        <end position="574"/>
    </location>
</feature>
<dbReference type="InterPro" id="IPR045076">
    <property type="entry name" value="MutS"/>
</dbReference>
<dbReference type="SUPFAM" id="SSF48334">
    <property type="entry name" value="DNA repair protein MutS, domain III"/>
    <property type="match status" value="1"/>
</dbReference>
<dbReference type="GO" id="GO:0005886">
    <property type="term" value="C:plasma membrane"/>
    <property type="evidence" value="ECO:0007669"/>
    <property type="project" value="UniProtKB-SubCell"/>
</dbReference>
<dbReference type="SMART" id="SM00534">
    <property type="entry name" value="MUTSac"/>
    <property type="match status" value="1"/>
</dbReference>
<feature type="transmembrane region" description="Helical" evidence="14">
    <location>
        <begin position="719"/>
        <end position="737"/>
    </location>
</feature>
<dbReference type="SUPFAM" id="SSF52540">
    <property type="entry name" value="P-loop containing nucleoside triphosphate hydrolases"/>
    <property type="match status" value="1"/>
</dbReference>
<keyword evidence="8" id="KW-0694">RNA-binding</keyword>
<keyword evidence="12" id="KW-0175">Coiled coil</keyword>
<dbReference type="CDD" id="cd03280">
    <property type="entry name" value="ABC_MutS2"/>
    <property type="match status" value="1"/>
</dbReference>
<dbReference type="GO" id="GO:0019843">
    <property type="term" value="F:rRNA binding"/>
    <property type="evidence" value="ECO:0007669"/>
    <property type="project" value="UniProtKB-KW"/>
</dbReference>
<dbReference type="NCBIfam" id="TIGR01069">
    <property type="entry name" value="mutS2"/>
    <property type="match status" value="1"/>
</dbReference>
<dbReference type="GO" id="GO:0006298">
    <property type="term" value="P:mismatch repair"/>
    <property type="evidence" value="ECO:0007669"/>
    <property type="project" value="InterPro"/>
</dbReference>
<comment type="caution">
    <text evidence="16">The sequence shown here is derived from an EMBL/GenBank/DDBJ whole genome shotgun (WGS) entry which is preliminary data.</text>
</comment>
<name>A0A8J4SFA4_9STRA</name>
<accession>A0A8J4SFA4</accession>
<feature type="transmembrane region" description="Helical" evidence="14">
    <location>
        <begin position="749"/>
        <end position="770"/>
    </location>
</feature>
<dbReference type="Gene3D" id="3.30.1370.110">
    <property type="match status" value="1"/>
</dbReference>
<reference evidence="16" key="1">
    <citation type="journal article" date="2015" name="Genom Data">
        <title>Draft genome sequences of Phytophthora kernoviae and Phytophthora ramorum lineage EU2 from Scotland.</title>
        <authorList>
            <person name="Sambles C."/>
            <person name="Schlenzig A."/>
            <person name="O'Neill P."/>
            <person name="Grant M."/>
            <person name="Studholme D.J."/>
        </authorList>
    </citation>
    <scope>NUCLEOTIDE SEQUENCE</scope>
    <source>
        <strain evidence="16">00238/432</strain>
    </source>
</reference>
<evidence type="ECO:0000256" key="13">
    <source>
        <dbReference type="SAM" id="MobiDB-lite"/>
    </source>
</evidence>
<evidence type="ECO:0000256" key="8">
    <source>
        <dbReference type="ARBA" id="ARBA00022884"/>
    </source>
</evidence>